<dbReference type="AlphaFoldDB" id="A1WL95"/>
<dbReference type="InterPro" id="IPR013766">
    <property type="entry name" value="Thioredoxin_domain"/>
</dbReference>
<dbReference type="Pfam" id="PF00085">
    <property type="entry name" value="Thioredoxin"/>
    <property type="match status" value="1"/>
</dbReference>
<dbReference type="RefSeq" id="WP_011810401.1">
    <property type="nucleotide sequence ID" value="NC_008786.1"/>
</dbReference>
<dbReference type="EMBL" id="CP000542">
    <property type="protein sequence ID" value="ABM58402.1"/>
    <property type="molecule type" value="Genomic_DNA"/>
</dbReference>
<evidence type="ECO:0000313" key="2">
    <source>
        <dbReference type="EMBL" id="ABM58402.1"/>
    </source>
</evidence>
<dbReference type="HOGENOM" id="CLU_141074_2_0_4"/>
<proteinExistence type="predicted"/>
<dbReference type="SUPFAM" id="SSF52833">
    <property type="entry name" value="Thioredoxin-like"/>
    <property type="match status" value="1"/>
</dbReference>
<dbReference type="Proteomes" id="UP000000374">
    <property type="component" value="Chromosome"/>
</dbReference>
<dbReference type="GeneID" id="76461170"/>
<organism evidence="2 3">
    <name type="scientific">Verminephrobacter eiseniae (strain EF01-2)</name>
    <dbReference type="NCBI Taxonomy" id="391735"/>
    <lineage>
        <taxon>Bacteria</taxon>
        <taxon>Pseudomonadati</taxon>
        <taxon>Pseudomonadota</taxon>
        <taxon>Betaproteobacteria</taxon>
        <taxon>Burkholderiales</taxon>
        <taxon>Comamonadaceae</taxon>
        <taxon>Verminephrobacter</taxon>
    </lineage>
</organism>
<dbReference type="STRING" id="391735.Veis_2659"/>
<dbReference type="OrthoDB" id="8521206at2"/>
<evidence type="ECO:0000259" key="1">
    <source>
        <dbReference type="Pfam" id="PF00085"/>
    </source>
</evidence>
<feature type="domain" description="Thioredoxin" evidence="1">
    <location>
        <begin position="21"/>
        <end position="71"/>
    </location>
</feature>
<reference evidence="3" key="1">
    <citation type="submission" date="2006-12" db="EMBL/GenBank/DDBJ databases">
        <title>Complete sequence of chromosome 1 of Verminephrobacter eiseniae EF01-2.</title>
        <authorList>
            <person name="Copeland A."/>
            <person name="Lucas S."/>
            <person name="Lapidus A."/>
            <person name="Barry K."/>
            <person name="Detter J.C."/>
            <person name="Glavina del Rio T."/>
            <person name="Dalin E."/>
            <person name="Tice H."/>
            <person name="Pitluck S."/>
            <person name="Chertkov O."/>
            <person name="Brettin T."/>
            <person name="Bruce D."/>
            <person name="Han C."/>
            <person name="Tapia R."/>
            <person name="Gilna P."/>
            <person name="Schmutz J."/>
            <person name="Larimer F."/>
            <person name="Land M."/>
            <person name="Hauser L."/>
            <person name="Kyrpides N."/>
            <person name="Kim E."/>
            <person name="Stahl D."/>
            <person name="Richardson P."/>
        </authorList>
    </citation>
    <scope>NUCLEOTIDE SEQUENCE [LARGE SCALE GENOMIC DNA]</scope>
    <source>
        <strain evidence="3">EF01-2</strain>
    </source>
</reference>
<dbReference type="Gene3D" id="3.40.30.10">
    <property type="entry name" value="Glutaredoxin"/>
    <property type="match status" value="1"/>
</dbReference>
<protein>
    <recommendedName>
        <fullName evidence="1">Thioredoxin domain-containing protein</fullName>
    </recommendedName>
</protein>
<evidence type="ECO:0000313" key="3">
    <source>
        <dbReference type="Proteomes" id="UP000000374"/>
    </source>
</evidence>
<name>A1WL95_VEREI</name>
<gene>
    <name evidence="2" type="ordered locus">Veis_2659</name>
</gene>
<dbReference type="CDD" id="cd02947">
    <property type="entry name" value="TRX_family"/>
    <property type="match status" value="1"/>
</dbReference>
<sequence>MQPDAPNAAADPWWAICLCPDWCGACRDYRSSFDALARAHPGVRFEWVDIEDEADIAGDLEFETFPTLLIGHRRRALFLGPLLPRAPVLERLLGSLQAAHQGADQGGHGPTQAGAQAQELFDRVRAARRG</sequence>
<dbReference type="KEGG" id="vei:Veis_2659"/>
<dbReference type="eggNOG" id="COG0526">
    <property type="taxonomic scope" value="Bacteria"/>
</dbReference>
<dbReference type="InterPro" id="IPR036249">
    <property type="entry name" value="Thioredoxin-like_sf"/>
</dbReference>
<accession>A1WL95</accession>
<keyword evidence="3" id="KW-1185">Reference proteome</keyword>